<dbReference type="PANTHER" id="PTHR32309">
    <property type="entry name" value="TYROSINE-PROTEIN KINASE"/>
    <property type="match status" value="1"/>
</dbReference>
<keyword evidence="1" id="KW-0547">Nucleotide-binding</keyword>
<accession>A0A7W3P492</accession>
<dbReference type="PANTHER" id="PTHR32309:SF31">
    <property type="entry name" value="CAPSULAR EXOPOLYSACCHARIDE FAMILY"/>
    <property type="match status" value="1"/>
</dbReference>
<dbReference type="EMBL" id="JACGWT010000001">
    <property type="protein sequence ID" value="MBA8792674.1"/>
    <property type="molecule type" value="Genomic_DNA"/>
</dbReference>
<name>A0A7W3P492_9ACTN</name>
<comment type="caution">
    <text evidence="4">The sequence shown here is derived from an EMBL/GenBank/DDBJ whole genome shotgun (WGS) entry which is preliminary data.</text>
</comment>
<evidence type="ECO:0000313" key="5">
    <source>
        <dbReference type="Proteomes" id="UP000523079"/>
    </source>
</evidence>
<evidence type="ECO:0000256" key="1">
    <source>
        <dbReference type="ARBA" id="ARBA00022741"/>
    </source>
</evidence>
<keyword evidence="3" id="KW-1133">Transmembrane helix</keyword>
<keyword evidence="5" id="KW-1185">Reference proteome</keyword>
<keyword evidence="3" id="KW-0812">Transmembrane</keyword>
<dbReference type="GO" id="GO:0004713">
    <property type="term" value="F:protein tyrosine kinase activity"/>
    <property type="evidence" value="ECO:0007669"/>
    <property type="project" value="TreeGrafter"/>
</dbReference>
<dbReference type="InterPro" id="IPR005702">
    <property type="entry name" value="Wzc-like_C"/>
</dbReference>
<dbReference type="SUPFAM" id="SSF52540">
    <property type="entry name" value="P-loop containing nucleoside triphosphate hydrolases"/>
    <property type="match status" value="1"/>
</dbReference>
<dbReference type="GO" id="GO:0005886">
    <property type="term" value="C:plasma membrane"/>
    <property type="evidence" value="ECO:0007669"/>
    <property type="project" value="TreeGrafter"/>
</dbReference>
<organism evidence="4 5">
    <name type="scientific">Microlunatus kandeliicorticis</name>
    <dbReference type="NCBI Taxonomy" id="1759536"/>
    <lineage>
        <taxon>Bacteria</taxon>
        <taxon>Bacillati</taxon>
        <taxon>Actinomycetota</taxon>
        <taxon>Actinomycetes</taxon>
        <taxon>Propionibacteriales</taxon>
        <taxon>Propionibacteriaceae</taxon>
        <taxon>Microlunatus</taxon>
    </lineage>
</organism>
<gene>
    <name evidence="4" type="ORF">FHX74_000268</name>
</gene>
<dbReference type="InterPro" id="IPR050445">
    <property type="entry name" value="Bact_polysacc_biosynth/exp"/>
</dbReference>
<reference evidence="4 5" key="1">
    <citation type="submission" date="2020-07" db="EMBL/GenBank/DDBJ databases">
        <title>Sequencing the genomes of 1000 actinobacteria strains.</title>
        <authorList>
            <person name="Klenk H.-P."/>
        </authorList>
    </citation>
    <scope>NUCLEOTIDE SEQUENCE [LARGE SCALE GENOMIC DNA]</scope>
    <source>
        <strain evidence="4 5">DSM 100723</strain>
    </source>
</reference>
<dbReference type="RefSeq" id="WP_182558294.1">
    <property type="nucleotide sequence ID" value="NZ_JACGWT010000001.1"/>
</dbReference>
<dbReference type="CDD" id="cd05387">
    <property type="entry name" value="BY-kinase"/>
    <property type="match status" value="1"/>
</dbReference>
<keyword evidence="2" id="KW-0067">ATP-binding</keyword>
<proteinExistence type="predicted"/>
<sequence length="457" mass="47238">MTPISLLRTRGRRALLVLVCTVLGAVAVLGLTLTQQKQYTATRQEYVTFNGANSPNQLQQGAAYTTNQMQSFGELATSARVLRPVIEQLGLTDTVSQLQKRVVATTPRGTVVLQLEVTDPDPARAARIANAVGDQFVDLIDAIGPRGTTGQSLLSVQTIETAQPPSGPSAPRTSRDVVLGAVVGLAVGAALVLLLTGQDDRVRTPGVVARTVGVPLLATIGRSAPTASGARATASAADSRLAESVSVLLRGDGPTRLMVTAPTPDCGSSVVAHQIARVLADQGRPVVVVDTQLRRPANERPLPARAEAGLADVLSGQHPVGDAVVRAPGTAYDVLGSGHTAEADAAPGERHGARHTVEGSALRAVLDDLGRRYEVVILDAGAVLTVVDPVVLGSFSDATLVVADADLTQRDELSRAVQVLGLAGVAASGVVLTTSRKQPRFAPSRADTTFAPAHSTS</sequence>
<dbReference type="AlphaFoldDB" id="A0A7W3P492"/>
<protein>
    <submittedName>
        <fullName evidence="4">Capsular polysaccharide biosynthesis protein</fullName>
    </submittedName>
</protein>
<evidence type="ECO:0000256" key="2">
    <source>
        <dbReference type="ARBA" id="ARBA00022840"/>
    </source>
</evidence>
<dbReference type="Proteomes" id="UP000523079">
    <property type="component" value="Unassembled WGS sequence"/>
</dbReference>
<dbReference type="Gene3D" id="3.40.50.300">
    <property type="entry name" value="P-loop containing nucleotide triphosphate hydrolases"/>
    <property type="match status" value="1"/>
</dbReference>
<feature type="transmembrane region" description="Helical" evidence="3">
    <location>
        <begin position="177"/>
        <end position="195"/>
    </location>
</feature>
<dbReference type="InterPro" id="IPR027417">
    <property type="entry name" value="P-loop_NTPase"/>
</dbReference>
<evidence type="ECO:0000256" key="3">
    <source>
        <dbReference type="SAM" id="Phobius"/>
    </source>
</evidence>
<keyword evidence="3" id="KW-0472">Membrane</keyword>
<evidence type="ECO:0000313" key="4">
    <source>
        <dbReference type="EMBL" id="MBA8792674.1"/>
    </source>
</evidence>